<evidence type="ECO:0000256" key="5">
    <source>
        <dbReference type="ARBA" id="ARBA00023239"/>
    </source>
</evidence>
<evidence type="ECO:0000313" key="12">
    <source>
        <dbReference type="Proteomes" id="UP000604825"/>
    </source>
</evidence>
<dbReference type="PANTHER" id="PTHR46036:SF9">
    <property type="entry name" value="LACTOYLGLUTATHIONE LYASE"/>
    <property type="match status" value="1"/>
</dbReference>
<dbReference type="InterPro" id="IPR004360">
    <property type="entry name" value="Glyas_Fos-R_dOase_dom"/>
</dbReference>
<dbReference type="GO" id="GO:0019243">
    <property type="term" value="P:methylglyoxal catabolic process to D-lactate via S-lactoyl-glutathione"/>
    <property type="evidence" value="ECO:0007669"/>
    <property type="project" value="TreeGrafter"/>
</dbReference>
<dbReference type="UniPathway" id="UPA00619">
    <property type="reaction ID" value="UER00675"/>
</dbReference>
<evidence type="ECO:0000256" key="1">
    <source>
        <dbReference type="ARBA" id="ARBA00005008"/>
    </source>
</evidence>
<comment type="similarity">
    <text evidence="2">Belongs to the glyoxalase I family.</text>
</comment>
<dbReference type="InterPro" id="IPR004361">
    <property type="entry name" value="Glyoxalase_1"/>
</dbReference>
<comment type="cofactor">
    <cofactor evidence="9">
        <name>Zn(2+)</name>
        <dbReference type="ChEBI" id="CHEBI:29105"/>
    </cofactor>
    <text evidence="9">Binds 1 zinc ion per subunit. In the homodimer, two zinc ions are bound between subunits.</text>
</comment>
<evidence type="ECO:0000256" key="2">
    <source>
        <dbReference type="ARBA" id="ARBA00010363"/>
    </source>
</evidence>
<feature type="domain" description="VOC" evidence="10">
    <location>
        <begin position="84"/>
        <end position="208"/>
    </location>
</feature>
<comment type="catalytic activity">
    <reaction evidence="7">
        <text>(R)-S-lactoylglutathione = methylglyoxal + glutathione</text>
        <dbReference type="Rhea" id="RHEA:19069"/>
        <dbReference type="ChEBI" id="CHEBI:17158"/>
        <dbReference type="ChEBI" id="CHEBI:57474"/>
        <dbReference type="ChEBI" id="CHEBI:57925"/>
        <dbReference type="EC" id="4.4.1.5"/>
    </reaction>
</comment>
<name>A0A811Q541_9POAL</name>
<dbReference type="GO" id="GO:0004462">
    <property type="term" value="F:lactoylglutathione lyase activity"/>
    <property type="evidence" value="ECO:0007669"/>
    <property type="project" value="UniProtKB-EC"/>
</dbReference>
<dbReference type="PROSITE" id="PS00934">
    <property type="entry name" value="GLYOXALASE_I_1"/>
    <property type="match status" value="1"/>
</dbReference>
<evidence type="ECO:0000256" key="7">
    <source>
        <dbReference type="ARBA" id="ARBA00048273"/>
    </source>
</evidence>
<dbReference type="Gene3D" id="3.10.180.10">
    <property type="entry name" value="2,3-Dihydroxybiphenyl 1,2-Dioxygenase, domain 1"/>
    <property type="match status" value="2"/>
</dbReference>
<protein>
    <recommendedName>
        <fullName evidence="3">lactoylglutathione lyase</fullName>
        <ecNumber evidence="3">4.4.1.5</ecNumber>
    </recommendedName>
    <alternativeName>
        <fullName evidence="6">Glyoxalase I</fullName>
    </alternativeName>
</protein>
<keyword evidence="9" id="KW-0862">Zinc</keyword>
<feature type="binding site" evidence="9">
    <location>
        <position position="204"/>
    </location>
    <ligand>
        <name>Zn(2+)</name>
        <dbReference type="ChEBI" id="CHEBI:29105"/>
        <note>ligand shared between dimeric partners</note>
    </ligand>
</feature>
<keyword evidence="5" id="KW-0456">Lyase</keyword>
<evidence type="ECO:0000256" key="3">
    <source>
        <dbReference type="ARBA" id="ARBA00012081"/>
    </source>
</evidence>
<evidence type="ECO:0000256" key="9">
    <source>
        <dbReference type="PIRSR" id="PIRSR604361-3"/>
    </source>
</evidence>
<dbReference type="InterPro" id="IPR029068">
    <property type="entry name" value="Glyas_Bleomycin-R_OHBP_Dase"/>
</dbReference>
<dbReference type="EMBL" id="CAJGYO010000008">
    <property type="protein sequence ID" value="CAD6251059.1"/>
    <property type="molecule type" value="Genomic_DNA"/>
</dbReference>
<dbReference type="GO" id="GO:0005737">
    <property type="term" value="C:cytoplasm"/>
    <property type="evidence" value="ECO:0007669"/>
    <property type="project" value="TreeGrafter"/>
</dbReference>
<evidence type="ECO:0000313" key="11">
    <source>
        <dbReference type="EMBL" id="CAD6251059.1"/>
    </source>
</evidence>
<comment type="pathway">
    <text evidence="1">Secondary metabolite metabolism; methylglyoxal degradation; (R)-lactate from methylglyoxal: step 1/2.</text>
</comment>
<dbReference type="EC" id="4.4.1.5" evidence="3"/>
<feature type="binding site" evidence="9">
    <location>
        <position position="138"/>
    </location>
    <ligand>
        <name>Zn(2+)</name>
        <dbReference type="ChEBI" id="CHEBI:29105"/>
        <note>ligand shared between dimeric partners</note>
    </ligand>
</feature>
<dbReference type="NCBIfam" id="TIGR00068">
    <property type="entry name" value="glyox_I"/>
    <property type="match status" value="1"/>
</dbReference>
<evidence type="ECO:0000256" key="8">
    <source>
        <dbReference type="PIRSR" id="PIRSR604361-1"/>
    </source>
</evidence>
<dbReference type="OrthoDB" id="16820at2759"/>
<dbReference type="Proteomes" id="UP000604825">
    <property type="component" value="Unassembled WGS sequence"/>
</dbReference>
<dbReference type="InterPro" id="IPR037523">
    <property type="entry name" value="VOC_core"/>
</dbReference>
<organism evidence="11 12">
    <name type="scientific">Miscanthus lutarioriparius</name>
    <dbReference type="NCBI Taxonomy" id="422564"/>
    <lineage>
        <taxon>Eukaryota</taxon>
        <taxon>Viridiplantae</taxon>
        <taxon>Streptophyta</taxon>
        <taxon>Embryophyta</taxon>
        <taxon>Tracheophyta</taxon>
        <taxon>Spermatophyta</taxon>
        <taxon>Magnoliopsida</taxon>
        <taxon>Liliopsida</taxon>
        <taxon>Poales</taxon>
        <taxon>Poaceae</taxon>
        <taxon>PACMAD clade</taxon>
        <taxon>Panicoideae</taxon>
        <taxon>Andropogonodae</taxon>
        <taxon>Andropogoneae</taxon>
        <taxon>Saccharinae</taxon>
        <taxon>Miscanthus</taxon>
    </lineage>
</organism>
<dbReference type="PROSITE" id="PS51819">
    <property type="entry name" value="VOC"/>
    <property type="match status" value="2"/>
</dbReference>
<sequence>MKTLPVAAGRGAVACAATPVPRRSLLLSTAAAGAALQSEQVPLRLTRNVAGAAAKIRASADAAQAATFASTDEAFSWAKKDNRRLLHVVYRVGDLDKTIKFYAECLGMKLLRKRDILEEKYTNAFLGYGPEESHFVIELTYNYGVDRYDIGAGFGHFGIRVEDMAKTVEIIRAKGGKVTREPGPVKGGKTIIAFMEDPDGYKFEIIERPGTPEPLCQVMLRVSDLDRAISFYEKACGMQLLRKRDNPEYKYTVAMMGYGPEDKNAVLELTYNYGVTEYAKGNAYAQVFVGNIDFAKELE</sequence>
<dbReference type="InterPro" id="IPR018146">
    <property type="entry name" value="Glyoxalase_1_CS"/>
</dbReference>
<evidence type="ECO:0000256" key="6">
    <source>
        <dbReference type="ARBA" id="ARBA00030537"/>
    </source>
</evidence>
<gene>
    <name evidence="11" type="ORF">NCGR_LOCUS34825</name>
</gene>
<dbReference type="Pfam" id="PF00903">
    <property type="entry name" value="Glyoxalase"/>
    <property type="match status" value="2"/>
</dbReference>
<keyword evidence="4 9" id="KW-0479">Metal-binding</keyword>
<comment type="caution">
    <text evidence="11">The sequence shown here is derived from an EMBL/GenBank/DDBJ whole genome shotgun (WGS) entry which is preliminary data.</text>
</comment>
<proteinExistence type="inferred from homology"/>
<evidence type="ECO:0000259" key="10">
    <source>
        <dbReference type="PROSITE" id="PS51819"/>
    </source>
</evidence>
<reference evidence="11" key="1">
    <citation type="submission" date="2020-10" db="EMBL/GenBank/DDBJ databases">
        <authorList>
            <person name="Han B."/>
            <person name="Lu T."/>
            <person name="Zhao Q."/>
            <person name="Huang X."/>
            <person name="Zhao Y."/>
        </authorList>
    </citation>
    <scope>NUCLEOTIDE SEQUENCE</scope>
</reference>
<dbReference type="GO" id="GO:0046872">
    <property type="term" value="F:metal ion binding"/>
    <property type="evidence" value="ECO:0007669"/>
    <property type="project" value="UniProtKB-KW"/>
</dbReference>
<accession>A0A811Q541</accession>
<dbReference type="AlphaFoldDB" id="A0A811Q541"/>
<dbReference type="PANTHER" id="PTHR46036">
    <property type="entry name" value="LACTOYLGLUTATHIONE LYASE"/>
    <property type="match status" value="1"/>
</dbReference>
<dbReference type="SUPFAM" id="SSF54593">
    <property type="entry name" value="Glyoxalase/Bleomycin resistance protein/Dihydroxybiphenyl dioxygenase"/>
    <property type="match status" value="2"/>
</dbReference>
<evidence type="ECO:0000256" key="4">
    <source>
        <dbReference type="ARBA" id="ARBA00022723"/>
    </source>
</evidence>
<feature type="active site" description="Proton donor/acceptor" evidence="8">
    <location>
        <position position="204"/>
    </location>
</feature>
<feature type="binding site" evidence="9">
    <location>
        <position position="156"/>
    </location>
    <ligand>
        <name>Zn(2+)</name>
        <dbReference type="ChEBI" id="CHEBI:29105"/>
        <note>ligand shared between dimeric partners</note>
    </ligand>
</feature>
<dbReference type="CDD" id="cd16358">
    <property type="entry name" value="GlxI_Ni"/>
    <property type="match status" value="1"/>
</dbReference>
<keyword evidence="12" id="KW-1185">Reference proteome</keyword>
<feature type="domain" description="VOC" evidence="10">
    <location>
        <begin position="214"/>
        <end position="299"/>
    </location>
</feature>